<reference evidence="2" key="1">
    <citation type="submission" date="2015-11" db="EMBL/GenBank/DDBJ databases">
        <authorList>
            <person name="Tobias N.J."/>
            <person name="Mishra B."/>
            <person name="Gupta D.K."/>
            <person name="Thines M."/>
            <person name="Stinear T.P."/>
            <person name="Bode H.B."/>
        </authorList>
    </citation>
    <scope>NUCLEOTIDE SEQUENCE [LARGE SCALE GENOMIC DNA]</scope>
    <source>
        <strain evidence="2">PB45.5</strain>
    </source>
</reference>
<dbReference type="Pfam" id="PF12306">
    <property type="entry name" value="PixA"/>
    <property type="match status" value="1"/>
</dbReference>
<dbReference type="PATRIC" id="fig|29488.15.peg.3494"/>
<evidence type="ECO:0000313" key="1">
    <source>
        <dbReference type="EMBL" id="OCA53629.1"/>
    </source>
</evidence>
<dbReference type="InterPro" id="IPR038712">
    <property type="entry name" value="PixA-like_sf"/>
</dbReference>
<dbReference type="Gene3D" id="2.60.40.3910">
    <property type="entry name" value="Inclusion body protein"/>
    <property type="match status" value="1"/>
</dbReference>
<dbReference type="EMBL" id="LOIC01000080">
    <property type="protein sequence ID" value="OCA53629.1"/>
    <property type="molecule type" value="Genomic_DNA"/>
</dbReference>
<evidence type="ECO:0000313" key="2">
    <source>
        <dbReference type="Proteomes" id="UP000092665"/>
    </source>
</evidence>
<dbReference type="InterPro" id="IPR021087">
    <property type="entry name" value="Uncharacterised_PixA/AidA"/>
</dbReference>
<dbReference type="RefSeq" id="WP_065391184.1">
    <property type="nucleotide sequence ID" value="NZ_CAWMQN010000080.1"/>
</dbReference>
<comment type="caution">
    <text evidence="1">The sequence shown here is derived from an EMBL/GenBank/DDBJ whole genome shotgun (WGS) entry which is preliminary data.</text>
</comment>
<dbReference type="AlphaFoldDB" id="A0A1B8YEP0"/>
<proteinExistence type="predicted"/>
<sequence length="173" mass="19573">MNQTVSVLICVDVDGIINDYDKLGTNPDNPTMVGNKYFHYITNNENAYTPKDNATGGLIVKIGVDDTIRWRVISLTQQLIHSVNLYKKTKENSYKAIAPLKYTQEVTKVTYPEQNNNQLPGTPFKYGIESITQSYMESKGKKSGKEKLTFIISIHYNLELIGYISHSSFVQVL</sequence>
<keyword evidence="2" id="KW-1185">Reference proteome</keyword>
<dbReference type="Proteomes" id="UP000092665">
    <property type="component" value="Unassembled WGS sequence"/>
</dbReference>
<protein>
    <submittedName>
        <fullName evidence="1">Inclusion body protein</fullName>
    </submittedName>
</protein>
<gene>
    <name evidence="1" type="ORF">Phpb_03180</name>
</gene>
<organism evidence="1 2">
    <name type="scientific">Photorhabdus namnaonensis</name>
    <dbReference type="NCBI Taxonomy" id="1851568"/>
    <lineage>
        <taxon>Bacteria</taxon>
        <taxon>Pseudomonadati</taxon>
        <taxon>Pseudomonadota</taxon>
        <taxon>Gammaproteobacteria</taxon>
        <taxon>Enterobacterales</taxon>
        <taxon>Morganellaceae</taxon>
        <taxon>Photorhabdus</taxon>
    </lineage>
</organism>
<name>A0A1B8YEP0_9GAMM</name>
<accession>A0A1B8YEP0</accession>